<proteinExistence type="predicted"/>
<dbReference type="Proteomes" id="UP000782705">
    <property type="component" value="Unassembled WGS sequence"/>
</dbReference>
<protein>
    <submittedName>
        <fullName evidence="4">Lysis protein</fullName>
    </submittedName>
</protein>
<evidence type="ECO:0000259" key="3">
    <source>
        <dbReference type="Pfam" id="PF03413"/>
    </source>
</evidence>
<dbReference type="PROSITE" id="PS51257">
    <property type="entry name" value="PROKAR_LIPOPROTEIN"/>
    <property type="match status" value="1"/>
</dbReference>
<evidence type="ECO:0000256" key="2">
    <source>
        <dbReference type="SAM" id="SignalP"/>
    </source>
</evidence>
<name>A0ABQ6YZ79_9ENTE</name>
<dbReference type="Pfam" id="PF03413">
    <property type="entry name" value="PepSY"/>
    <property type="match status" value="2"/>
</dbReference>
<dbReference type="InterPro" id="IPR025711">
    <property type="entry name" value="PepSY"/>
</dbReference>
<feature type="compositionally biased region" description="Low complexity" evidence="1">
    <location>
        <begin position="29"/>
        <end position="55"/>
    </location>
</feature>
<feature type="chain" id="PRO_5045551713" evidence="2">
    <location>
        <begin position="22"/>
        <end position="203"/>
    </location>
</feature>
<reference evidence="4 5" key="1">
    <citation type="submission" date="2016-06" db="EMBL/GenBank/DDBJ databases">
        <title>Four novel species of enterococci isolated from chicken manure.</title>
        <authorList>
            <person name="Van Tyne D."/>
        </authorList>
    </citation>
    <scope>NUCLEOTIDE SEQUENCE [LARGE SCALE GENOMIC DNA]</scope>
    <source>
        <strain evidence="4 5">CU12B</strain>
    </source>
</reference>
<evidence type="ECO:0000313" key="5">
    <source>
        <dbReference type="Proteomes" id="UP000782705"/>
    </source>
</evidence>
<accession>A0ABQ6YZ79</accession>
<evidence type="ECO:0000256" key="1">
    <source>
        <dbReference type="SAM" id="MobiDB-lite"/>
    </source>
</evidence>
<feature type="domain" description="PepSY" evidence="3">
    <location>
        <begin position="60"/>
        <end position="115"/>
    </location>
</feature>
<sequence length="203" mass="22329">MKKSILYVGTTALTLLFAGCAAENPVSPGDSTPTNTTETTATTETQQSSTGEQTTGTFDVSVADAIQVYQDTYPNSDITSIELDSSLGNYYYKVEGVDDDNEYEVSIDANSKEVKEQKDEKLDADEQKGVKRQEDKLDISDLLPLDEITKIATAEAKGQAEDWDLDKEMGTTYWDVQVKDGRKETNVKIDAKTGEVLEVELDD</sequence>
<dbReference type="EMBL" id="MAEL01000044">
    <property type="protein sequence ID" value="KAF1303041.1"/>
    <property type="molecule type" value="Genomic_DNA"/>
</dbReference>
<keyword evidence="5" id="KW-1185">Reference proteome</keyword>
<evidence type="ECO:0000313" key="4">
    <source>
        <dbReference type="EMBL" id="KAF1303041.1"/>
    </source>
</evidence>
<dbReference type="RefSeq" id="WP_161902412.1">
    <property type="nucleotide sequence ID" value="NZ_MAEL01000044.1"/>
</dbReference>
<organism evidence="4 5">
    <name type="scientific">Candidatus Enterococcus willemsii</name>
    <dbReference type="NCBI Taxonomy" id="1857215"/>
    <lineage>
        <taxon>Bacteria</taxon>
        <taxon>Bacillati</taxon>
        <taxon>Bacillota</taxon>
        <taxon>Bacilli</taxon>
        <taxon>Lactobacillales</taxon>
        <taxon>Enterococcaceae</taxon>
        <taxon>Enterococcus</taxon>
    </lineage>
</organism>
<feature type="region of interest" description="Disordered" evidence="1">
    <location>
        <begin position="110"/>
        <end position="129"/>
    </location>
</feature>
<dbReference type="Gene3D" id="3.10.450.40">
    <property type="match status" value="2"/>
</dbReference>
<keyword evidence="2" id="KW-0732">Signal</keyword>
<feature type="domain" description="PepSY" evidence="3">
    <location>
        <begin position="143"/>
        <end position="200"/>
    </location>
</feature>
<gene>
    <name evidence="4" type="ORF">BAU17_07885</name>
</gene>
<feature type="region of interest" description="Disordered" evidence="1">
    <location>
        <begin position="24"/>
        <end position="55"/>
    </location>
</feature>
<comment type="caution">
    <text evidence="4">The sequence shown here is derived from an EMBL/GenBank/DDBJ whole genome shotgun (WGS) entry which is preliminary data.</text>
</comment>
<feature type="signal peptide" evidence="2">
    <location>
        <begin position="1"/>
        <end position="21"/>
    </location>
</feature>